<dbReference type="InterPro" id="IPR021878">
    <property type="entry name" value="TgpA_N"/>
</dbReference>
<feature type="region of interest" description="Disordered" evidence="1">
    <location>
        <begin position="815"/>
        <end position="836"/>
    </location>
</feature>
<evidence type="ECO:0000256" key="1">
    <source>
        <dbReference type="SAM" id="MobiDB-lite"/>
    </source>
</evidence>
<keyword evidence="2" id="KW-0472">Membrane</keyword>
<keyword evidence="2" id="KW-1133">Transmembrane helix</keyword>
<protein>
    <submittedName>
        <fullName evidence="5">Transglutaminase domain-containing protein</fullName>
    </submittedName>
</protein>
<feature type="region of interest" description="Disordered" evidence="1">
    <location>
        <begin position="611"/>
        <end position="656"/>
    </location>
</feature>
<feature type="transmembrane region" description="Helical" evidence="2">
    <location>
        <begin position="195"/>
        <end position="213"/>
    </location>
</feature>
<evidence type="ECO:0000259" key="3">
    <source>
        <dbReference type="Pfam" id="PF01841"/>
    </source>
</evidence>
<feature type="transmembrane region" description="Helical" evidence="2">
    <location>
        <begin position="246"/>
        <end position="268"/>
    </location>
</feature>
<dbReference type="RefSeq" id="WP_167038442.1">
    <property type="nucleotide sequence ID" value="NZ_BAAANA010000001.1"/>
</dbReference>
<evidence type="ECO:0000313" key="6">
    <source>
        <dbReference type="Proteomes" id="UP000543598"/>
    </source>
</evidence>
<feature type="transmembrane region" description="Helical" evidence="2">
    <location>
        <begin position="20"/>
        <end position="40"/>
    </location>
</feature>
<name>A0A7Y2M2F6_9MICO</name>
<dbReference type="InterPro" id="IPR052901">
    <property type="entry name" value="Bact_TGase-like"/>
</dbReference>
<feature type="transmembrane region" description="Helical" evidence="2">
    <location>
        <begin position="71"/>
        <end position="91"/>
    </location>
</feature>
<dbReference type="InterPro" id="IPR038765">
    <property type="entry name" value="Papain-like_cys_pep_sf"/>
</dbReference>
<keyword evidence="2" id="KW-0812">Transmembrane</keyword>
<feature type="domain" description="Transglutaminase-like" evidence="3">
    <location>
        <begin position="534"/>
        <end position="609"/>
    </location>
</feature>
<dbReference type="AlphaFoldDB" id="A0A7Y2M2F6"/>
<dbReference type="PANTHER" id="PTHR42736">
    <property type="entry name" value="PROTEIN-GLUTAMINE GAMMA-GLUTAMYLTRANSFERASE"/>
    <property type="match status" value="1"/>
</dbReference>
<proteinExistence type="predicted"/>
<keyword evidence="6" id="KW-1185">Reference proteome</keyword>
<dbReference type="Gene3D" id="3.10.620.30">
    <property type="match status" value="1"/>
</dbReference>
<dbReference type="Pfam" id="PF01841">
    <property type="entry name" value="Transglut_core"/>
    <property type="match status" value="1"/>
</dbReference>
<dbReference type="PANTHER" id="PTHR42736:SF1">
    <property type="entry name" value="PROTEIN-GLUTAMINE GAMMA-GLUTAMYLTRANSFERASE"/>
    <property type="match status" value="1"/>
</dbReference>
<feature type="domain" description="Protein-glutamine gamma-glutamyltransferase TgpA N-terminal" evidence="4">
    <location>
        <begin position="30"/>
        <end position="404"/>
    </location>
</feature>
<evidence type="ECO:0000313" key="5">
    <source>
        <dbReference type="EMBL" id="NNH05092.1"/>
    </source>
</evidence>
<evidence type="ECO:0000256" key="2">
    <source>
        <dbReference type="SAM" id="Phobius"/>
    </source>
</evidence>
<dbReference type="SUPFAM" id="SSF54001">
    <property type="entry name" value="Cysteine proteinases"/>
    <property type="match status" value="1"/>
</dbReference>
<feature type="transmembrane region" description="Helical" evidence="2">
    <location>
        <begin position="46"/>
        <end position="64"/>
    </location>
</feature>
<comment type="caution">
    <text evidence="5">The sequence shown here is derived from an EMBL/GenBank/DDBJ whole genome shotgun (WGS) entry which is preliminary data.</text>
</comment>
<reference evidence="5 6" key="1">
    <citation type="submission" date="2020-05" db="EMBL/GenBank/DDBJ databases">
        <title>MicrobeNet Type strains.</title>
        <authorList>
            <person name="Nicholson A.C."/>
        </authorList>
    </citation>
    <scope>NUCLEOTIDE SEQUENCE [LARGE SCALE GENOMIC DNA]</scope>
    <source>
        <strain evidence="5 6">JCM 14282</strain>
    </source>
</reference>
<feature type="transmembrane region" description="Helical" evidence="2">
    <location>
        <begin position="157"/>
        <end position="175"/>
    </location>
</feature>
<dbReference type="EMBL" id="JABEMB010000032">
    <property type="protein sequence ID" value="NNH05092.1"/>
    <property type="molecule type" value="Genomic_DNA"/>
</dbReference>
<dbReference type="Pfam" id="PF11992">
    <property type="entry name" value="TgpA_N"/>
    <property type="match status" value="1"/>
</dbReference>
<feature type="transmembrane region" description="Helical" evidence="2">
    <location>
        <begin position="132"/>
        <end position="150"/>
    </location>
</feature>
<dbReference type="InterPro" id="IPR002931">
    <property type="entry name" value="Transglutaminase-like"/>
</dbReference>
<gene>
    <name evidence="5" type="ORF">HLA99_14690</name>
</gene>
<feature type="compositionally biased region" description="Polar residues" evidence="1">
    <location>
        <begin position="612"/>
        <end position="631"/>
    </location>
</feature>
<evidence type="ECO:0000259" key="4">
    <source>
        <dbReference type="Pfam" id="PF11992"/>
    </source>
</evidence>
<dbReference type="Proteomes" id="UP000543598">
    <property type="component" value="Unassembled WGS sequence"/>
</dbReference>
<accession>A0A7Y2M2F6</accession>
<sequence length="836" mass="87910">MNAREASRRTDGRRFTPRVVVGSAFVAVIVVIAAVAAWPIYRSDSYVLLVVVSAVAGAAIAGVAHVRRWGGWLVAAVLGGTIAVLGIPLAVPSRLGGPLELLRGLGEVGTGIVVAWKDLVTVELPVGSYRNLLVPALVVFLVGTCVALLLAWREDRIAYVSVPLGFGMVSFGLFFGRTTVSEPLRLGPVVLHAPAETAIGCAVLLAALLWLAWRSAAERVAALQRAAASSGVRMSRRPTGADRRRLALGAGMVAVAVAGTVAVVPFAARGAERDVLRSAAGPDVDVSAEVSPLTGYRSEFDDDRAESVLFTVRSDGALPDRVRIATLDSYDGEVFRAGGGASASDARFVRVPSVLDAGEGTAHELTVTIDGLRGIWMPTAGRVAAVDFQGARAASLADRFYYSTGAQAGVETAGGGLERGDSYRLRIVEPAAADLASVEAPGGVADDLPSVEHLETWVEEHVSGRGGAALDGLVRLLRERGYLSHALRQNGDPVWMQPLDGYAFQPSAAGHSLARIDAMFDRLLTREADPRAEASGNYVAAVGDDEQFAVAVALIARELGFPARVVVGARLASAEAGLPTCDDGVCRAQDVAVWAEVQSADGGWVAVDATPQHEQSPSLEVTQQRDPQNVTEVRPDAVTEVVPPDPLQEDSLTGDNDDRADGLDLAWLGPVLRVGGIGLLVLVALTGPLLVVAIAKSSRRRSRRTQGDTAARIAGGWDEYVDAAIDAGRDAPATLTRTELAASFESDAGEALAASADRAVFAGDAVTEDDVQGFWHVVETERRAFTNGRGVWKKIAATVSLRSFFRQLTPAAGRRSAQRTVERGKRRAAVLAQTTP</sequence>
<organism evidence="5 6">
    <name type="scientific">Microbacterium ulmi</name>
    <dbReference type="NCBI Taxonomy" id="179095"/>
    <lineage>
        <taxon>Bacteria</taxon>
        <taxon>Bacillati</taxon>
        <taxon>Actinomycetota</taxon>
        <taxon>Actinomycetes</taxon>
        <taxon>Micrococcales</taxon>
        <taxon>Microbacteriaceae</taxon>
        <taxon>Microbacterium</taxon>
    </lineage>
</organism>
<feature type="transmembrane region" description="Helical" evidence="2">
    <location>
        <begin position="674"/>
        <end position="695"/>
    </location>
</feature>